<evidence type="ECO:0000256" key="4">
    <source>
        <dbReference type="SAM" id="Coils"/>
    </source>
</evidence>
<dbReference type="Pfam" id="PF01991">
    <property type="entry name" value="vATP-synt_E"/>
    <property type="match status" value="1"/>
</dbReference>
<evidence type="ECO:0000313" key="5">
    <source>
        <dbReference type="EMBL" id="CAE0680352.1"/>
    </source>
</evidence>
<organism evidence="5">
    <name type="scientific">Lotharella globosa</name>
    <dbReference type="NCBI Taxonomy" id="91324"/>
    <lineage>
        <taxon>Eukaryota</taxon>
        <taxon>Sar</taxon>
        <taxon>Rhizaria</taxon>
        <taxon>Cercozoa</taxon>
        <taxon>Chlorarachniophyceae</taxon>
        <taxon>Lotharella</taxon>
    </lineage>
</organism>
<dbReference type="SUPFAM" id="SSF160527">
    <property type="entry name" value="V-type ATPase subunit E-like"/>
    <property type="match status" value="1"/>
</dbReference>
<keyword evidence="3" id="KW-0406">Ion transport</keyword>
<dbReference type="GO" id="GO:0046961">
    <property type="term" value="F:proton-transporting ATPase activity, rotational mechanism"/>
    <property type="evidence" value="ECO:0007669"/>
    <property type="project" value="InterPro"/>
</dbReference>
<evidence type="ECO:0000256" key="1">
    <source>
        <dbReference type="ARBA" id="ARBA00005901"/>
    </source>
</evidence>
<keyword evidence="4" id="KW-0175">Coiled coil</keyword>
<accession>A0A7S4DZD2</accession>
<sequence>MNEADAKKQIENMKRFIEQEAKEKAEEILDQTNQELEAWKNEFKHNKRTYWKNYYLAEKKRREVAGKIAESKLKYSEDERVMKERQNIMNKLKQQAKEKLASALTSKASQYKTLLEDLIVEGLLKIMEAKVTVRATKKDQSVVKGLLKSAQKRFTDEMKKACSAHKTNFQMDTIVEMDSTPLKDSCIGGVWVMSAAYTGRPDAIIVRNSLDARLDSCIEHLTPTIRALMFPEDEKRAKEIADSRAAALAAMDEH</sequence>
<dbReference type="PANTHER" id="PTHR45715">
    <property type="entry name" value="ATPASE H+-TRANSPORTING V1 SUBUNIT E1A-RELATED"/>
    <property type="match status" value="1"/>
</dbReference>
<evidence type="ECO:0000256" key="3">
    <source>
        <dbReference type="ARBA" id="ARBA00023065"/>
    </source>
</evidence>
<evidence type="ECO:0008006" key="6">
    <source>
        <dbReference type="Google" id="ProtNLM"/>
    </source>
</evidence>
<feature type="coiled-coil region" evidence="4">
    <location>
        <begin position="7"/>
        <end position="49"/>
    </location>
</feature>
<dbReference type="GO" id="GO:0033178">
    <property type="term" value="C:proton-transporting two-sector ATPase complex, catalytic domain"/>
    <property type="evidence" value="ECO:0007669"/>
    <property type="project" value="InterPro"/>
</dbReference>
<dbReference type="Gene3D" id="6.10.250.1620">
    <property type="match status" value="1"/>
</dbReference>
<dbReference type="AlphaFoldDB" id="A0A7S4DZD2"/>
<keyword evidence="2" id="KW-0813">Transport</keyword>
<evidence type="ECO:0000256" key="2">
    <source>
        <dbReference type="ARBA" id="ARBA00022448"/>
    </source>
</evidence>
<dbReference type="InterPro" id="IPR002842">
    <property type="entry name" value="ATPase_V1_Esu"/>
</dbReference>
<proteinExistence type="inferred from homology"/>
<name>A0A7S4DZD2_9EUKA</name>
<dbReference type="InterPro" id="IPR038495">
    <property type="entry name" value="ATPase_E_C"/>
</dbReference>
<reference evidence="5" key="1">
    <citation type="submission" date="2021-01" db="EMBL/GenBank/DDBJ databases">
        <authorList>
            <person name="Corre E."/>
            <person name="Pelletier E."/>
            <person name="Niang G."/>
            <person name="Scheremetjew M."/>
            <person name="Finn R."/>
            <person name="Kale V."/>
            <person name="Holt S."/>
            <person name="Cochrane G."/>
            <person name="Meng A."/>
            <person name="Brown T."/>
            <person name="Cohen L."/>
        </authorList>
    </citation>
    <scope>NUCLEOTIDE SEQUENCE</scope>
    <source>
        <strain evidence="5">CCCM811</strain>
    </source>
</reference>
<protein>
    <recommendedName>
        <fullName evidence="6">V-type proton ATPase subunit E</fullName>
    </recommendedName>
</protein>
<dbReference type="Gene3D" id="3.30.2320.30">
    <property type="entry name" value="ATP synthase, E subunit, C-terminal"/>
    <property type="match status" value="1"/>
</dbReference>
<dbReference type="EMBL" id="HBIV01045887">
    <property type="protein sequence ID" value="CAE0680352.1"/>
    <property type="molecule type" value="Transcribed_RNA"/>
</dbReference>
<comment type="similarity">
    <text evidence="1">Belongs to the V-ATPase E subunit family.</text>
</comment>
<gene>
    <name evidence="5" type="ORF">LGLO00237_LOCUS32138</name>
</gene>